<sequence length="169" mass="19297">MQNIDFAPSGIIIQYEVKHNKERAEFIKKILEQRGQTDMPFLFKSATLTYLIKNNQGEVVASKSTSRKESIGYKKGKGSYNKETGTYIMSDAFLPFDKQQNLTLEATSLTYEQPIDYSLEVKPLELETEQVKKELIDGVVTVKKAYLYMKIYMGSSIVKKSSLRIAMVE</sequence>
<accession>A0A0F7EH89</accession>
<reference evidence="1" key="1">
    <citation type="submission" date="2015-03" db="EMBL/GenBank/DDBJ databases">
        <title>MIGS Cultured Bacterial/Archaeal sample from Brevibacillus laterosporus.</title>
        <authorList>
            <person name="Zeng D."/>
            <person name="Zhu L."/>
            <person name="Dong G."/>
            <person name="Ye W."/>
            <person name="Ren D."/>
            <person name="Wu L."/>
            <person name="Xu J."/>
            <person name="Li G."/>
            <person name="Guo L."/>
        </authorList>
    </citation>
    <scope>NUCLEOTIDE SEQUENCE</scope>
    <source>
        <strain evidence="1">B9</strain>
    </source>
</reference>
<name>A0A0F7EH89_BRELA</name>
<dbReference type="EMBL" id="CP011074">
    <property type="protein sequence ID" value="AKF94517.1"/>
    <property type="molecule type" value="Genomic_DNA"/>
</dbReference>
<protein>
    <submittedName>
        <fullName evidence="1">Uncharacterized protein</fullName>
    </submittedName>
</protein>
<dbReference type="RefSeq" id="WP_031413635.1">
    <property type="nucleotide sequence ID" value="NZ_CP011074.1"/>
</dbReference>
<gene>
    <name evidence="1" type="ORF">EX87_13385</name>
</gene>
<evidence type="ECO:0000313" key="1">
    <source>
        <dbReference type="EMBL" id="AKF94517.1"/>
    </source>
</evidence>
<organism evidence="1">
    <name type="scientific">Brevibacillus laterosporus</name>
    <name type="common">Bacillus laterosporus</name>
    <dbReference type="NCBI Taxonomy" id="1465"/>
    <lineage>
        <taxon>Bacteria</taxon>
        <taxon>Bacillati</taxon>
        <taxon>Bacillota</taxon>
        <taxon>Bacilli</taxon>
        <taxon>Bacillales</taxon>
        <taxon>Paenibacillaceae</taxon>
        <taxon>Brevibacillus</taxon>
    </lineage>
</organism>
<dbReference type="AlphaFoldDB" id="A0A0F7EH89"/>
<proteinExistence type="predicted"/>